<evidence type="ECO:0000256" key="5">
    <source>
        <dbReference type="ARBA" id="ARBA00022786"/>
    </source>
</evidence>
<dbReference type="InterPro" id="IPR038765">
    <property type="entry name" value="Papain-like_cys_pep_sf"/>
</dbReference>
<dbReference type="PROSITE" id="PS51283">
    <property type="entry name" value="DUSP"/>
    <property type="match status" value="1"/>
</dbReference>
<comment type="similarity">
    <text evidence="2">Belongs to the peptidase C19 family.</text>
</comment>
<evidence type="ECO:0000259" key="9">
    <source>
        <dbReference type="PROSITE" id="PS50235"/>
    </source>
</evidence>
<feature type="compositionally biased region" description="Basic and acidic residues" evidence="8">
    <location>
        <begin position="1488"/>
        <end position="1500"/>
    </location>
</feature>
<dbReference type="InterPro" id="IPR001394">
    <property type="entry name" value="Peptidase_C19_UCH"/>
</dbReference>
<dbReference type="GO" id="GO:0004843">
    <property type="term" value="F:cysteine-type deubiquitinase activity"/>
    <property type="evidence" value="ECO:0007669"/>
    <property type="project" value="UniProtKB-EC"/>
</dbReference>
<feature type="region of interest" description="Disordered" evidence="8">
    <location>
        <begin position="990"/>
        <end position="1014"/>
    </location>
</feature>
<feature type="region of interest" description="Disordered" evidence="8">
    <location>
        <begin position="1062"/>
        <end position="1093"/>
    </location>
</feature>
<feature type="compositionally biased region" description="Low complexity" evidence="8">
    <location>
        <begin position="117"/>
        <end position="131"/>
    </location>
</feature>
<keyword evidence="4" id="KW-0645">Protease</keyword>
<dbReference type="InterPro" id="IPR018200">
    <property type="entry name" value="USP_CS"/>
</dbReference>
<dbReference type="Proteomes" id="UP000190744">
    <property type="component" value="Unassembled WGS sequence"/>
</dbReference>
<dbReference type="PROSITE" id="PS50235">
    <property type="entry name" value="USP_3"/>
    <property type="match status" value="1"/>
</dbReference>
<feature type="compositionally biased region" description="Polar residues" evidence="8">
    <location>
        <begin position="562"/>
        <end position="572"/>
    </location>
</feature>
<sequence length="1500" mass="164111">MIESLEQCSALWSSAAYFSHGQPAASCLPLIWTSERPPSVQRRRLRGRNTFVILSKLFFHSFPQVLPRAATRRAQLTVTTSPTKRRKVSPEPGRNSPGEARRHGRSEPPQVPPLPPRSSSSTSNSRSKSYSPSPPRYVPAHLQSLVPGTRSQSGVRSPTPATATAGLTLSSEHSDMPCDHPAGTPPSNGDGRSPSPGEKRSASEITDPDPEGGVSTTVDVPATDSIDDQIAKVVELTNRPLKDGQKGYVISSRWVKTLYARSTSYADKADKESMDNELGPVDNSDIVLDTDPVNSNFKYENGELYVPLRPNVQLGEDYEIVPQEAWDLIMKEYGLASQSPTIVRFAHNTSLDGSDNIMYELSPPIFTIFKLANPAAGTTPQSLKEKTLPPAKMLAGRQSGVQAWLKRAKELAGIDMSTKVRVWKIIGQLPSLNPSTATTPAVSRAVSPAPPSALISASSRNLLVDLNTFLDLNEGTQRELLETFKDQTNNDNYNGKMSLSIAGLMGSDVFVLEEQVGTKSGEWVSAVSAEKLKRLGIPINKPKKETTSVTSAAPTVPAAPKSQANSGRTSPVQDEFPFANKPHGHKMGLTGLSNLGNTCYQNAATQCVRAVEELTYYFLANRHKKDLNPSNPLGYSGSLAKSYAGLIQGIYRDPPPSSFNPHKFRNQIGRNNPTMAGWDQQDSQEFLMFLLDGLSEDLNRILKKPYIEKPDSTDEMVHDRKALEDFAVRSWDIYKARNDSVITDLFAGMYKSTLVCPTCDKVSIIFDPFSSLTLPIPQQKVVYRNVVFQGIDQPPKSFVVEVDKTGTFGAWRETVATKMGLKPDQLIGADVSSGHFWDVYTRQKMPFEELNMKEKDVMTFIQLDAPANDRILVPVFSRCETKYRNQRGQPKLDTFAQPTILSFTREEAKDMAAIYRKIIRHVATMTTRDILGEAEAKTKEKAGVDEAEQALEDSDTVVMNEEDAQSADSRIKTGSVEGDDSIVDISMHDASRTPSASSPQGMDTSDDTPAHPLADIIPPGLLSLFDVRVMNGFDKIPRGRQIPGYTKFETLLSRLPISKKVLKKSSNGSDDESNEDSSSSDESDHETTEMVSATPLLKQSEAILLDWNEDAKDALFGKDGPGDNLRGAATCDQIPFVKDQALIDRRAQRDAQASQGVTLDQCLDEFSREETLSQDDAWYCPRCKEHRQARKKFELWSTPDILVIHLKRFMTHSRFSRGKLSTNVGFPVENLDLSSWVSGPAGDKSLVYDLIGVDNHSGSMAGGHYTAYAKNFVTDDWGSFNDSSATILRDLSRMQSPQAYLLFYRRRSNQPLGGPVLQNIVNKFKNGEKDSTAENSRAGSPSGEGKRLGGSFHNGSSSVSAGVGAARQVGGGGSGAATPETKSSDDENEDSHNPLDDMFSAPSWSFNQADSSIGLGAMTSIRPASPDDDNDLFGDNDSNVAVDENSDAEDRLHGLDNSRPVSEHGGSFEDVPPLLDDGSDEELPVVELRVDPDEKMNSGV</sequence>
<keyword evidence="6 11" id="KW-0378">Hydrolase</keyword>
<dbReference type="InterPro" id="IPR050185">
    <property type="entry name" value="Ub_carboxyl-term_hydrolase"/>
</dbReference>
<accession>A0A1S9RZ75</accession>
<dbReference type="PANTHER" id="PTHR21646:SF24">
    <property type="entry name" value="UBIQUITIN CARBOXYL-TERMINAL HYDROLASE"/>
    <property type="match status" value="1"/>
</dbReference>
<dbReference type="EC" id="3.4.19.12" evidence="3"/>
<dbReference type="PROSITE" id="PS00973">
    <property type="entry name" value="USP_2"/>
    <property type="match status" value="1"/>
</dbReference>
<evidence type="ECO:0000313" key="12">
    <source>
        <dbReference type="Proteomes" id="UP000190744"/>
    </source>
</evidence>
<dbReference type="InterPro" id="IPR035927">
    <property type="entry name" value="DUSP-like_sf"/>
</dbReference>
<reference evidence="12" key="1">
    <citation type="submission" date="2015-09" db="EMBL/GenBank/DDBJ databases">
        <authorList>
            <person name="Fill T.P."/>
            <person name="Baretta J.F."/>
            <person name="de Almeida L.G."/>
            <person name="Rocha M."/>
            <person name="de Souza D.H."/>
            <person name="Malavazi I."/>
            <person name="Cerdeira L.T."/>
            <person name="Hong H."/>
            <person name="Samborskyy M."/>
            <person name="de Vasconcelos A.T."/>
            <person name="Leadlay P."/>
            <person name="Rodrigues-Filho E."/>
        </authorList>
    </citation>
    <scope>NUCLEOTIDE SEQUENCE [LARGE SCALE GENOMIC DNA]</scope>
    <source>
        <strain evidence="12">LaBioMMi 136</strain>
    </source>
</reference>
<dbReference type="PANTHER" id="PTHR21646">
    <property type="entry name" value="UBIQUITIN CARBOXYL-TERMINAL HYDROLASE"/>
    <property type="match status" value="1"/>
</dbReference>
<dbReference type="GO" id="GO:0006508">
    <property type="term" value="P:proteolysis"/>
    <property type="evidence" value="ECO:0007669"/>
    <property type="project" value="UniProtKB-KW"/>
</dbReference>
<dbReference type="EMBL" id="LJBN01000057">
    <property type="protein sequence ID" value="OOQ90580.1"/>
    <property type="molecule type" value="Genomic_DNA"/>
</dbReference>
<dbReference type="InterPro" id="IPR006615">
    <property type="entry name" value="Pept_C19_DUSP"/>
</dbReference>
<dbReference type="Pfam" id="PF00443">
    <property type="entry name" value="UCH"/>
    <property type="match status" value="1"/>
</dbReference>
<gene>
    <name evidence="11" type="ORF">PEBR_03731</name>
</gene>
<keyword evidence="7" id="KW-0788">Thiol protease</keyword>
<dbReference type="GO" id="GO:0016579">
    <property type="term" value="P:protein deubiquitination"/>
    <property type="evidence" value="ECO:0007669"/>
    <property type="project" value="InterPro"/>
</dbReference>
<feature type="region of interest" description="Disordered" evidence="8">
    <location>
        <begin position="1327"/>
        <end position="1405"/>
    </location>
</feature>
<evidence type="ECO:0000313" key="11">
    <source>
        <dbReference type="EMBL" id="OOQ90580.1"/>
    </source>
</evidence>
<evidence type="ECO:0000259" key="10">
    <source>
        <dbReference type="PROSITE" id="PS51283"/>
    </source>
</evidence>
<feature type="compositionally biased region" description="Acidic residues" evidence="8">
    <location>
        <begin position="1069"/>
        <end position="1084"/>
    </location>
</feature>
<dbReference type="SUPFAM" id="SSF54001">
    <property type="entry name" value="Cysteine proteinases"/>
    <property type="match status" value="1"/>
</dbReference>
<dbReference type="Gene3D" id="3.30.2230.10">
    <property type="entry name" value="DUSP-like"/>
    <property type="match status" value="1"/>
</dbReference>
<feature type="compositionally biased region" description="Polar residues" evidence="8">
    <location>
        <begin position="992"/>
        <end position="1003"/>
    </location>
</feature>
<feature type="compositionally biased region" description="Basic and acidic residues" evidence="8">
    <location>
        <begin position="1382"/>
        <end position="1395"/>
    </location>
</feature>
<name>A0A1S9RZ75_PENBI</name>
<evidence type="ECO:0000256" key="6">
    <source>
        <dbReference type="ARBA" id="ARBA00022801"/>
    </source>
</evidence>
<feature type="compositionally biased region" description="Low complexity" evidence="8">
    <location>
        <begin position="547"/>
        <end position="560"/>
    </location>
</feature>
<proteinExistence type="inferred from homology"/>
<feature type="compositionally biased region" description="Low complexity" evidence="8">
    <location>
        <begin position="1355"/>
        <end position="1368"/>
    </location>
</feature>
<evidence type="ECO:0000256" key="2">
    <source>
        <dbReference type="ARBA" id="ARBA00009085"/>
    </source>
</evidence>
<dbReference type="SMART" id="SM00695">
    <property type="entry name" value="DUSP"/>
    <property type="match status" value="1"/>
</dbReference>
<feature type="compositionally biased region" description="Acidic residues" evidence="8">
    <location>
        <begin position="945"/>
        <end position="965"/>
    </location>
</feature>
<evidence type="ECO:0000256" key="8">
    <source>
        <dbReference type="SAM" id="MobiDB-lite"/>
    </source>
</evidence>
<evidence type="ECO:0000256" key="7">
    <source>
        <dbReference type="ARBA" id="ARBA00022807"/>
    </source>
</evidence>
<feature type="region of interest" description="Disordered" evidence="8">
    <location>
        <begin position="170"/>
        <end position="223"/>
    </location>
</feature>
<feature type="domain" description="USP" evidence="9">
    <location>
        <begin position="590"/>
        <end position="1307"/>
    </location>
</feature>
<dbReference type="Gene3D" id="3.90.70.10">
    <property type="entry name" value="Cysteine proteinases"/>
    <property type="match status" value="2"/>
</dbReference>
<evidence type="ECO:0000256" key="1">
    <source>
        <dbReference type="ARBA" id="ARBA00000707"/>
    </source>
</evidence>
<organism evidence="11 12">
    <name type="scientific">Penicillium brasilianum</name>
    <dbReference type="NCBI Taxonomy" id="104259"/>
    <lineage>
        <taxon>Eukaryota</taxon>
        <taxon>Fungi</taxon>
        <taxon>Dikarya</taxon>
        <taxon>Ascomycota</taxon>
        <taxon>Pezizomycotina</taxon>
        <taxon>Eurotiomycetes</taxon>
        <taxon>Eurotiomycetidae</taxon>
        <taxon>Eurotiales</taxon>
        <taxon>Aspergillaceae</taxon>
        <taxon>Penicillium</taxon>
    </lineage>
</organism>
<comment type="caution">
    <text evidence="11">The sequence shown here is derived from an EMBL/GenBank/DDBJ whole genome shotgun (WGS) entry which is preliminary data.</text>
</comment>
<evidence type="ECO:0000256" key="3">
    <source>
        <dbReference type="ARBA" id="ARBA00012759"/>
    </source>
</evidence>
<feature type="region of interest" description="Disordered" evidence="8">
    <location>
        <begin position="73"/>
        <end position="141"/>
    </location>
</feature>
<dbReference type="InterPro" id="IPR028889">
    <property type="entry name" value="USP"/>
</dbReference>
<feature type="region of interest" description="Disordered" evidence="8">
    <location>
        <begin position="937"/>
        <end position="978"/>
    </location>
</feature>
<feature type="region of interest" description="Disordered" evidence="8">
    <location>
        <begin position="543"/>
        <end position="583"/>
    </location>
</feature>
<dbReference type="Pfam" id="PF06337">
    <property type="entry name" value="DUSP"/>
    <property type="match status" value="1"/>
</dbReference>
<protein>
    <recommendedName>
        <fullName evidence="3">ubiquitinyl hydrolase 1</fullName>
        <ecNumber evidence="3">3.4.19.12</ecNumber>
    </recommendedName>
</protein>
<comment type="catalytic activity">
    <reaction evidence="1">
        <text>Thiol-dependent hydrolysis of ester, thioester, amide, peptide and isopeptide bonds formed by the C-terminal Gly of ubiquitin (a 76-residue protein attached to proteins as an intracellular targeting signal).</text>
        <dbReference type="EC" id="3.4.19.12"/>
    </reaction>
</comment>
<evidence type="ECO:0000256" key="4">
    <source>
        <dbReference type="ARBA" id="ARBA00022670"/>
    </source>
</evidence>
<feature type="region of interest" description="Disordered" evidence="8">
    <location>
        <begin position="1417"/>
        <end position="1500"/>
    </location>
</feature>
<feature type="domain" description="DUSP" evidence="10">
    <location>
        <begin position="224"/>
        <end position="347"/>
    </location>
</feature>
<dbReference type="SUPFAM" id="SSF143791">
    <property type="entry name" value="DUSP-like"/>
    <property type="match status" value="1"/>
</dbReference>
<keyword evidence="5" id="KW-0833">Ubl conjugation pathway</keyword>
<dbReference type="CDD" id="cd02674">
    <property type="entry name" value="Peptidase_C19R"/>
    <property type="match status" value="1"/>
</dbReference>